<dbReference type="RefSeq" id="WP_101335130.1">
    <property type="nucleotide sequence ID" value="NZ_PJNI01000012.1"/>
</dbReference>
<dbReference type="AlphaFoldDB" id="A0A2I0R0X2"/>
<keyword evidence="4" id="KW-1185">Reference proteome</keyword>
<evidence type="ECO:0000256" key="1">
    <source>
        <dbReference type="ARBA" id="ARBA00022729"/>
    </source>
</evidence>
<organism evidence="3 4">
    <name type="scientific">Brumimicrobium salinarum</name>
    <dbReference type="NCBI Taxonomy" id="2058658"/>
    <lineage>
        <taxon>Bacteria</taxon>
        <taxon>Pseudomonadati</taxon>
        <taxon>Bacteroidota</taxon>
        <taxon>Flavobacteriia</taxon>
        <taxon>Flavobacteriales</taxon>
        <taxon>Crocinitomicaceae</taxon>
        <taxon>Brumimicrobium</taxon>
    </lineage>
</organism>
<reference evidence="3 4" key="1">
    <citation type="submission" date="2017-12" db="EMBL/GenBank/DDBJ databases">
        <title>The draft genome sequence of Brumimicrobium saltpan LHR20.</title>
        <authorList>
            <person name="Do Z.-J."/>
            <person name="Luo H.-R."/>
        </authorList>
    </citation>
    <scope>NUCLEOTIDE SEQUENCE [LARGE SCALE GENOMIC DNA]</scope>
    <source>
        <strain evidence="3 4">LHR20</strain>
    </source>
</reference>
<evidence type="ECO:0000313" key="3">
    <source>
        <dbReference type="EMBL" id="PKR80228.1"/>
    </source>
</evidence>
<dbReference type="InterPro" id="IPR026444">
    <property type="entry name" value="Secre_tail"/>
</dbReference>
<name>A0A2I0R0X2_9FLAO</name>
<comment type="caution">
    <text evidence="3">The sequence shown here is derived from an EMBL/GenBank/DDBJ whole genome shotgun (WGS) entry which is preliminary data.</text>
</comment>
<dbReference type="NCBIfam" id="TIGR04183">
    <property type="entry name" value="Por_Secre_tail"/>
    <property type="match status" value="1"/>
</dbReference>
<dbReference type="Proteomes" id="UP000236654">
    <property type="component" value="Unassembled WGS sequence"/>
</dbReference>
<proteinExistence type="predicted"/>
<keyword evidence="1" id="KW-0732">Signal</keyword>
<evidence type="ECO:0000313" key="4">
    <source>
        <dbReference type="Proteomes" id="UP000236654"/>
    </source>
</evidence>
<feature type="domain" description="Secretion system C-terminal sorting" evidence="2">
    <location>
        <begin position="940"/>
        <end position="1007"/>
    </location>
</feature>
<dbReference type="EMBL" id="PJNI01000012">
    <property type="protein sequence ID" value="PKR80228.1"/>
    <property type="molecule type" value="Genomic_DNA"/>
</dbReference>
<accession>A0A2I0R0X2</accession>
<evidence type="ECO:0000259" key="2">
    <source>
        <dbReference type="Pfam" id="PF18962"/>
    </source>
</evidence>
<protein>
    <recommendedName>
        <fullName evidence="2">Secretion system C-terminal sorting domain-containing protein</fullName>
    </recommendedName>
</protein>
<gene>
    <name evidence="3" type="ORF">CW751_11240</name>
</gene>
<sequence>MKLLNLILFICSLFVYQSIKSQQNQYVLNGNKVAATVNDVGRLFNNPSTASAGYEIPAGSSNHLIYSGGFWFGGTNQNADLKLAATLYGVGKDFNPGPYSSTNDYYDTAYIYNYESAIWKVKKSDIIYHIDNYNQAGYVAPNGIADWPGNGNASIGVAAQLAPYVDLNNNGIYEPHKGEYPCIKGDEAVYQIMNDDRLHTESDGERIGAEIHIMLYHIEASNFINSTTFIDVKVFNRGQNSFTDFKASILLDPDVGFSEDDLIGSSPSKNLMYAYNGLNYDPGQHGAPGYDNTPPAVGIVSLNRNFEYFGYYNRSDFAGPQNGRPHTSQDYWNYMNGRWLDGSDWVIGGSGLPGSLGATSLPTKHVYDGNPYLGTGWTELNIDGNGTQNPAGDRRFFVTTVEESFAPGDVLTYNYAIIAEDYTSNLENVNRLIGYADSVQQYFDTTNLACNQSGTGVADDFDLTPDNHRLNFEITRLDGEGNMSRSVKIDPNTEQRILDNNFVEKVKYKRGYGPIDVRLTDTVNHAEGHFVLKFREYDSHIDTANWTVYHYDTIGGSLIDSVNSAAAINVGGEQIISQWGMAIKIKQENYFCFDGAYTCPTSSLVAKPLETTLSFEDNNNNWLTGVRNTNGLAPINWIMSGVFNGAAIPGDSIHNPACYNSAFVDQENLFTNLADGIVSPGNLARYSDCDLTPLAISSSVASNSIFNALVTMDLSTAYQPSVDIVFTSDTSKWTRSPVIELNKNDLTSLDGGKAGFLRKSNSVDKQGNPDGTGTGMGWFPGYAIDVETGRRLNIAFCENSTMIDDNGDDMIWNPSERLMDNNGNYVLGGQHTIYVFGSEKHDMPNYDEGEYIRQELSLETVSGFRNVYENLSWVMQPLLRPGKQLNASDARLEVRINKEFKTRILSNQNDGKPMFSWDAIPYDEVAASSSFELYEGEVNVYPNPAQDQLNIMWSGIKVEEITILSFQGNLIKQIPIVGEEEKVQFTIDHLSSGVYFVKVGNIVRKLIVN</sequence>
<dbReference type="OrthoDB" id="9770043at2"/>
<dbReference type="Pfam" id="PF18962">
    <property type="entry name" value="Por_Secre_tail"/>
    <property type="match status" value="1"/>
</dbReference>